<sequence>MEGVIYTTGEFARKAGVSVRTIRYYDKQGILKPSHVSESGYRLYTDGDFGKLQKILTLKYLGFSLEEIQEISMNDSDQDFVRRSLELQMDLVRKKIESLTAVEASLKEASRMIGRTKEVDWKTVLHLIHLVSMEKSLAEQYRTGANTSVRISLHRDFGVNPEGWFTWLYRQLDFGQGMSLLELGAGNGELWWENLEKLPGDASVCLSDISAGMMQDAREKLKESGFSFQYAVFDCHRIPMEDRSFQRVTANHVLFYLKDPDQALAEIERVMTEDGLFVCSTYGEGHMQEISDLAKGFDERISLSEVPLSEVFGLENGAEILGRHFQDVEMRRYEDHLEVGQAQPLIDYILSCHGNQREYIQGRYPEFKEYIRKKIGKKPFRITKDAGVFCCRGPMRRQRNFIENHL</sequence>
<dbReference type="Pfam" id="PF08241">
    <property type="entry name" value="Methyltransf_11"/>
    <property type="match status" value="1"/>
</dbReference>
<dbReference type="InterPro" id="IPR013216">
    <property type="entry name" value="Methyltransf_11"/>
</dbReference>
<dbReference type="InterPro" id="IPR029063">
    <property type="entry name" value="SAM-dependent_MTases_sf"/>
</dbReference>
<dbReference type="InterPro" id="IPR047057">
    <property type="entry name" value="MerR_fam"/>
</dbReference>
<evidence type="ECO:0000259" key="2">
    <source>
        <dbReference type="PROSITE" id="PS50937"/>
    </source>
</evidence>
<dbReference type="Proteomes" id="UP000886860">
    <property type="component" value="Unassembled WGS sequence"/>
</dbReference>
<dbReference type="AlphaFoldDB" id="A0A9D1GIU9"/>
<dbReference type="PANTHER" id="PTHR30204:SF96">
    <property type="entry name" value="CHROMOSOME-ANCHORING PROTEIN RACA"/>
    <property type="match status" value="1"/>
</dbReference>
<dbReference type="Pfam" id="PF13411">
    <property type="entry name" value="MerR_1"/>
    <property type="match status" value="1"/>
</dbReference>
<dbReference type="EMBL" id="DVKS01000100">
    <property type="protein sequence ID" value="HIT41646.1"/>
    <property type="molecule type" value="Genomic_DNA"/>
</dbReference>
<name>A0A9D1GIU9_9FIRM</name>
<dbReference type="GO" id="GO:0003677">
    <property type="term" value="F:DNA binding"/>
    <property type="evidence" value="ECO:0007669"/>
    <property type="project" value="UniProtKB-KW"/>
</dbReference>
<keyword evidence="1" id="KW-0238">DNA-binding</keyword>
<gene>
    <name evidence="3" type="ORF">IAB60_06040</name>
</gene>
<feature type="domain" description="HTH merR-type" evidence="2">
    <location>
        <begin position="5"/>
        <end position="74"/>
    </location>
</feature>
<dbReference type="InterPro" id="IPR000551">
    <property type="entry name" value="MerR-type_HTH_dom"/>
</dbReference>
<dbReference type="PROSITE" id="PS00552">
    <property type="entry name" value="HTH_MERR_1"/>
    <property type="match status" value="1"/>
</dbReference>
<evidence type="ECO:0000313" key="4">
    <source>
        <dbReference type="Proteomes" id="UP000886860"/>
    </source>
</evidence>
<dbReference type="CDD" id="cd01106">
    <property type="entry name" value="HTH_TipAL-Mta"/>
    <property type="match status" value="1"/>
</dbReference>
<dbReference type="GO" id="GO:0003700">
    <property type="term" value="F:DNA-binding transcription factor activity"/>
    <property type="evidence" value="ECO:0007669"/>
    <property type="project" value="InterPro"/>
</dbReference>
<dbReference type="InterPro" id="IPR009061">
    <property type="entry name" value="DNA-bd_dom_put_sf"/>
</dbReference>
<organism evidence="3 4">
    <name type="scientific">Candidatus Caccovicinus merdipullorum</name>
    <dbReference type="NCBI Taxonomy" id="2840724"/>
    <lineage>
        <taxon>Bacteria</taxon>
        <taxon>Bacillati</taxon>
        <taxon>Bacillota</taxon>
        <taxon>Clostridia</taxon>
        <taxon>Eubacteriales</taxon>
        <taxon>Candidatus Caccovicinus</taxon>
    </lineage>
</organism>
<dbReference type="SUPFAM" id="SSF46955">
    <property type="entry name" value="Putative DNA-binding domain"/>
    <property type="match status" value="1"/>
</dbReference>
<dbReference type="SUPFAM" id="SSF53335">
    <property type="entry name" value="S-adenosyl-L-methionine-dependent methyltransferases"/>
    <property type="match status" value="1"/>
</dbReference>
<evidence type="ECO:0000313" key="3">
    <source>
        <dbReference type="EMBL" id="HIT41646.1"/>
    </source>
</evidence>
<dbReference type="PRINTS" id="PR00040">
    <property type="entry name" value="HTHMERR"/>
</dbReference>
<dbReference type="Gene3D" id="1.10.1660.10">
    <property type="match status" value="1"/>
</dbReference>
<reference evidence="3" key="2">
    <citation type="journal article" date="2021" name="PeerJ">
        <title>Extensive microbial diversity within the chicken gut microbiome revealed by metagenomics and culture.</title>
        <authorList>
            <person name="Gilroy R."/>
            <person name="Ravi A."/>
            <person name="Getino M."/>
            <person name="Pursley I."/>
            <person name="Horton D.L."/>
            <person name="Alikhan N.F."/>
            <person name="Baker D."/>
            <person name="Gharbi K."/>
            <person name="Hall N."/>
            <person name="Watson M."/>
            <person name="Adriaenssens E.M."/>
            <person name="Foster-Nyarko E."/>
            <person name="Jarju S."/>
            <person name="Secka A."/>
            <person name="Antonio M."/>
            <person name="Oren A."/>
            <person name="Chaudhuri R.R."/>
            <person name="La Ragione R."/>
            <person name="Hildebrand F."/>
            <person name="Pallen M.J."/>
        </authorList>
    </citation>
    <scope>NUCLEOTIDE SEQUENCE</scope>
    <source>
        <strain evidence="3">CHK123-3438</strain>
    </source>
</reference>
<dbReference type="GO" id="GO:0008757">
    <property type="term" value="F:S-adenosylmethionine-dependent methyltransferase activity"/>
    <property type="evidence" value="ECO:0007669"/>
    <property type="project" value="InterPro"/>
</dbReference>
<dbReference type="SMART" id="SM00422">
    <property type="entry name" value="HTH_MERR"/>
    <property type="match status" value="1"/>
</dbReference>
<accession>A0A9D1GIU9</accession>
<protein>
    <submittedName>
        <fullName evidence="3">MerR family transcriptional regulator</fullName>
    </submittedName>
</protein>
<dbReference type="PANTHER" id="PTHR30204">
    <property type="entry name" value="REDOX-CYCLING DRUG-SENSING TRANSCRIPTIONAL ACTIVATOR SOXR"/>
    <property type="match status" value="1"/>
</dbReference>
<comment type="caution">
    <text evidence="3">The sequence shown here is derived from an EMBL/GenBank/DDBJ whole genome shotgun (WGS) entry which is preliminary data.</text>
</comment>
<reference evidence="3" key="1">
    <citation type="submission" date="2020-10" db="EMBL/GenBank/DDBJ databases">
        <authorList>
            <person name="Gilroy R."/>
        </authorList>
    </citation>
    <scope>NUCLEOTIDE SEQUENCE</scope>
    <source>
        <strain evidence="3">CHK123-3438</strain>
    </source>
</reference>
<evidence type="ECO:0000256" key="1">
    <source>
        <dbReference type="ARBA" id="ARBA00023125"/>
    </source>
</evidence>
<dbReference type="PROSITE" id="PS50937">
    <property type="entry name" value="HTH_MERR_2"/>
    <property type="match status" value="1"/>
</dbReference>
<dbReference type="Gene3D" id="3.40.50.150">
    <property type="entry name" value="Vaccinia Virus protein VP39"/>
    <property type="match status" value="1"/>
</dbReference>
<proteinExistence type="predicted"/>